<dbReference type="Proteomes" id="UP000230842">
    <property type="component" value="Unassembled WGS sequence"/>
</dbReference>
<name>A0A0B2BFA9_9ACTN</name>
<dbReference type="RefSeq" id="WP_039355802.1">
    <property type="nucleotide sequence ID" value="NZ_PGEZ01000003.1"/>
</dbReference>
<dbReference type="AlphaFoldDB" id="A0A0B2BFA9"/>
<evidence type="ECO:0000313" key="3">
    <source>
        <dbReference type="Proteomes" id="UP000230842"/>
    </source>
</evidence>
<proteinExistence type="predicted"/>
<evidence type="ECO:0000313" key="2">
    <source>
        <dbReference type="EMBL" id="PJJ48271.1"/>
    </source>
</evidence>
<organism evidence="2 3">
    <name type="scientific">Mumia flava</name>
    <dbReference type="NCBI Taxonomy" id="1348852"/>
    <lineage>
        <taxon>Bacteria</taxon>
        <taxon>Bacillati</taxon>
        <taxon>Actinomycetota</taxon>
        <taxon>Actinomycetes</taxon>
        <taxon>Propionibacteriales</taxon>
        <taxon>Nocardioidaceae</taxon>
        <taxon>Mumia</taxon>
    </lineage>
</organism>
<evidence type="ECO:0000256" key="1">
    <source>
        <dbReference type="SAM" id="Phobius"/>
    </source>
</evidence>
<gene>
    <name evidence="2" type="ORF">CLV56_3975</name>
</gene>
<keyword evidence="1" id="KW-0812">Transmembrane</keyword>
<keyword evidence="1" id="KW-1133">Transmembrane helix</keyword>
<dbReference type="EMBL" id="PGEZ01000003">
    <property type="protein sequence ID" value="PJJ48271.1"/>
    <property type="molecule type" value="Genomic_DNA"/>
</dbReference>
<feature type="transmembrane region" description="Helical" evidence="1">
    <location>
        <begin position="69"/>
        <end position="86"/>
    </location>
</feature>
<reference evidence="2 3" key="1">
    <citation type="submission" date="2017-11" db="EMBL/GenBank/DDBJ databases">
        <title>Genomic Encyclopedia of Archaeal and Bacterial Type Strains, Phase II (KMG-II): From Individual Species to Whole Genera.</title>
        <authorList>
            <person name="Goeker M."/>
        </authorList>
    </citation>
    <scope>NUCLEOTIDE SEQUENCE [LARGE SCALE GENOMIC DNA]</scope>
    <source>
        <strain evidence="2 3">DSM 27763</strain>
    </source>
</reference>
<protein>
    <submittedName>
        <fullName evidence="2">Uncharacterized protein</fullName>
    </submittedName>
</protein>
<sequence length="87" mass="9443">MLPPPTRRWPTRGFAALAVGLVALTCWCGVRGSWRGCAYAGLFAALAALWAVGSDRWYHRAWPRPAERIAALLVAAILLLLAADLLD</sequence>
<accession>A0A0B2BFA9</accession>
<keyword evidence="1" id="KW-0472">Membrane</keyword>
<keyword evidence="3" id="KW-1185">Reference proteome</keyword>
<comment type="caution">
    <text evidence="2">The sequence shown here is derived from an EMBL/GenBank/DDBJ whole genome shotgun (WGS) entry which is preliminary data.</text>
</comment>
<feature type="transmembrane region" description="Helical" evidence="1">
    <location>
        <begin position="38"/>
        <end position="57"/>
    </location>
</feature>